<evidence type="ECO:0000313" key="1">
    <source>
        <dbReference type="EMBL" id="JAD22031.1"/>
    </source>
</evidence>
<sequence>MCFPSSLTIPLSRFFDASLSRRTAAPLLSRASPSLSVATPASPPHPRLLAPLPLTAWPPQIDHSHHPLPNRPLLPPLSRLAAAALGLGGPFPSCSSSVPPPPSLLLLFWQGNADPQVF</sequence>
<accession>A0A0A8Y7C4</accession>
<dbReference type="EMBL" id="GBRH01275864">
    <property type="protein sequence ID" value="JAD22031.1"/>
    <property type="molecule type" value="Transcribed_RNA"/>
</dbReference>
<reference evidence="1" key="1">
    <citation type="submission" date="2014-09" db="EMBL/GenBank/DDBJ databases">
        <authorList>
            <person name="Magalhaes I.L.F."/>
            <person name="Oliveira U."/>
            <person name="Santos F.R."/>
            <person name="Vidigal T.H.D.A."/>
            <person name="Brescovit A.D."/>
            <person name="Santos A.J."/>
        </authorList>
    </citation>
    <scope>NUCLEOTIDE SEQUENCE</scope>
    <source>
        <tissue evidence="1">Shoot tissue taken approximately 20 cm above the soil surface</tissue>
    </source>
</reference>
<name>A0A0A8Y7C4_ARUDO</name>
<protein>
    <submittedName>
        <fullName evidence="1">Uncharacterized protein</fullName>
    </submittedName>
</protein>
<proteinExistence type="predicted"/>
<organism evidence="1">
    <name type="scientific">Arundo donax</name>
    <name type="common">Giant reed</name>
    <name type="synonym">Donax arundinaceus</name>
    <dbReference type="NCBI Taxonomy" id="35708"/>
    <lineage>
        <taxon>Eukaryota</taxon>
        <taxon>Viridiplantae</taxon>
        <taxon>Streptophyta</taxon>
        <taxon>Embryophyta</taxon>
        <taxon>Tracheophyta</taxon>
        <taxon>Spermatophyta</taxon>
        <taxon>Magnoliopsida</taxon>
        <taxon>Liliopsida</taxon>
        <taxon>Poales</taxon>
        <taxon>Poaceae</taxon>
        <taxon>PACMAD clade</taxon>
        <taxon>Arundinoideae</taxon>
        <taxon>Arundineae</taxon>
        <taxon>Arundo</taxon>
    </lineage>
</organism>
<reference evidence="1" key="2">
    <citation type="journal article" date="2015" name="Data Brief">
        <title>Shoot transcriptome of the giant reed, Arundo donax.</title>
        <authorList>
            <person name="Barrero R.A."/>
            <person name="Guerrero F.D."/>
            <person name="Moolhuijzen P."/>
            <person name="Goolsby J.A."/>
            <person name="Tidwell J."/>
            <person name="Bellgard S.E."/>
            <person name="Bellgard M.I."/>
        </authorList>
    </citation>
    <scope>NUCLEOTIDE SEQUENCE</scope>
    <source>
        <tissue evidence="1">Shoot tissue taken approximately 20 cm above the soil surface</tissue>
    </source>
</reference>
<dbReference type="AlphaFoldDB" id="A0A0A8Y7C4"/>